<feature type="repeat" description="TPR" evidence="1">
    <location>
        <begin position="185"/>
        <end position="218"/>
    </location>
</feature>
<protein>
    <submittedName>
        <fullName evidence="2">Tetratricopeptide repeat-containing protein</fullName>
    </submittedName>
</protein>
<dbReference type="InterPro" id="IPR019734">
    <property type="entry name" value="TPR_rpt"/>
</dbReference>
<name>A0A1T5CJ52_9FLAO</name>
<keyword evidence="3" id="KW-1185">Reference proteome</keyword>
<evidence type="ECO:0000313" key="3">
    <source>
        <dbReference type="Proteomes" id="UP000190230"/>
    </source>
</evidence>
<dbReference type="Pfam" id="PF00515">
    <property type="entry name" value="TPR_1"/>
    <property type="match status" value="1"/>
</dbReference>
<sequence length="381" mass="43662">MNRVSFIIILILAFKAEAQTSALAVSDSLYAVGEYAEAINKLQEITSQTEKTYLNLAKNYAASRQPEIALKNYKKVLSQNPDRVLTAVDYGELLVKTGKLGAADSLFKDLSEKYPKNASFKFQQGLIKEKLKESTAMGYFMHTMILDTTHQGALYKLAKDKLRNRQYTMAEHFSKQGLRANANNASLLSILAQTYSSLKLYKEAIPHYEKIIELGEDTEFIYNKLGFAYYRLGEYRKAIAMYKAALNFEDRNSATHYTLGKLYVLIGDLDKSETHLLMSILIKKQPVDAEFFSLGLTYKMQEKYKNALEYFNKALDENPDHERALYERAVAADNYMANDETAIRYYQAYFNKYENIGNDGMLYRAKTRISDLKEKIHLAEN</sequence>
<dbReference type="PANTHER" id="PTHR12558:SF13">
    <property type="entry name" value="CELL DIVISION CYCLE PROTEIN 27 HOMOLOG"/>
    <property type="match status" value="1"/>
</dbReference>
<dbReference type="AlphaFoldDB" id="A0A1T5CJ52"/>
<reference evidence="3" key="1">
    <citation type="submission" date="2017-02" db="EMBL/GenBank/DDBJ databases">
        <authorList>
            <person name="Varghese N."/>
            <person name="Submissions S."/>
        </authorList>
    </citation>
    <scope>NUCLEOTIDE SEQUENCE [LARGE SCALE GENOMIC DNA]</scope>
    <source>
        <strain evidence="3">DSM 23405</strain>
    </source>
</reference>
<dbReference type="Proteomes" id="UP000190230">
    <property type="component" value="Unassembled WGS sequence"/>
</dbReference>
<gene>
    <name evidence="2" type="ORF">SAMN05660776_1974</name>
</gene>
<keyword evidence="1" id="KW-0802">TPR repeat</keyword>
<proteinExistence type="predicted"/>
<dbReference type="PROSITE" id="PS50293">
    <property type="entry name" value="TPR_REGION"/>
    <property type="match status" value="1"/>
</dbReference>
<accession>A0A1T5CJ52</accession>
<dbReference type="SMART" id="SM00028">
    <property type="entry name" value="TPR"/>
    <property type="match status" value="5"/>
</dbReference>
<evidence type="ECO:0000313" key="2">
    <source>
        <dbReference type="EMBL" id="SKB59497.1"/>
    </source>
</evidence>
<dbReference type="PROSITE" id="PS50005">
    <property type="entry name" value="TPR"/>
    <property type="match status" value="4"/>
</dbReference>
<evidence type="ECO:0000256" key="1">
    <source>
        <dbReference type="PROSITE-ProRule" id="PRU00339"/>
    </source>
</evidence>
<dbReference type="STRING" id="241145.SAMN05660776_1974"/>
<dbReference type="PANTHER" id="PTHR12558">
    <property type="entry name" value="CELL DIVISION CYCLE 16,23,27"/>
    <property type="match status" value="1"/>
</dbReference>
<dbReference type="Gene3D" id="1.25.40.10">
    <property type="entry name" value="Tetratricopeptide repeat domain"/>
    <property type="match status" value="3"/>
</dbReference>
<feature type="repeat" description="TPR" evidence="1">
    <location>
        <begin position="288"/>
        <end position="321"/>
    </location>
</feature>
<organism evidence="2 3">
    <name type="scientific">Salegentibacter holothuriorum</name>
    <dbReference type="NCBI Taxonomy" id="241145"/>
    <lineage>
        <taxon>Bacteria</taxon>
        <taxon>Pseudomonadati</taxon>
        <taxon>Bacteroidota</taxon>
        <taxon>Flavobacteriia</taxon>
        <taxon>Flavobacteriales</taxon>
        <taxon>Flavobacteriaceae</taxon>
        <taxon>Salegentibacter</taxon>
    </lineage>
</organism>
<dbReference type="InterPro" id="IPR011990">
    <property type="entry name" value="TPR-like_helical_dom_sf"/>
</dbReference>
<feature type="repeat" description="TPR" evidence="1">
    <location>
        <begin position="219"/>
        <end position="252"/>
    </location>
</feature>
<dbReference type="SUPFAM" id="SSF48452">
    <property type="entry name" value="TPR-like"/>
    <property type="match status" value="2"/>
</dbReference>
<dbReference type="Pfam" id="PF13424">
    <property type="entry name" value="TPR_12"/>
    <property type="match status" value="1"/>
</dbReference>
<dbReference type="OrthoDB" id="9810596at2"/>
<feature type="repeat" description="TPR" evidence="1">
    <location>
        <begin position="50"/>
        <end position="83"/>
    </location>
</feature>
<dbReference type="EMBL" id="FUYY01000003">
    <property type="protein sequence ID" value="SKB59497.1"/>
    <property type="molecule type" value="Genomic_DNA"/>
</dbReference>